<dbReference type="EMBL" id="LT629693">
    <property type="protein sequence ID" value="SDK41104.1"/>
    <property type="molecule type" value="Genomic_DNA"/>
</dbReference>
<protein>
    <submittedName>
        <fullName evidence="1">Uncharacterized protein</fullName>
    </submittedName>
</protein>
<reference evidence="1 2" key="1">
    <citation type="submission" date="2016-10" db="EMBL/GenBank/DDBJ databases">
        <authorList>
            <person name="Varghese N."/>
            <person name="Submissions S."/>
        </authorList>
    </citation>
    <scope>NUCLEOTIDE SEQUENCE [LARGE SCALE GENOMIC DNA]</scope>
    <source>
        <strain evidence="1 2">GAS524</strain>
    </source>
</reference>
<dbReference type="RefSeq" id="WP_091977148.1">
    <property type="nucleotide sequence ID" value="NZ_LT629693.1"/>
</dbReference>
<proteinExistence type="predicted"/>
<name>A0ABY0QH56_9BRAD</name>
<sequence>MIGDDDDVSFVIDLKTETVTFDGGFVCPITNILDEKGEEILDHHEDDPVYVVVRVPPEGRLVTVDIRDLDNEHIYPSFH</sequence>
<evidence type="ECO:0000313" key="1">
    <source>
        <dbReference type="EMBL" id="SDK41104.1"/>
    </source>
</evidence>
<accession>A0ABY0QH56</accession>
<gene>
    <name evidence="1" type="ORF">SAMN05444163_8048</name>
</gene>
<organism evidence="1 2">
    <name type="scientific">Bradyrhizobium ottawaense</name>
    <dbReference type="NCBI Taxonomy" id="931866"/>
    <lineage>
        <taxon>Bacteria</taxon>
        <taxon>Pseudomonadati</taxon>
        <taxon>Pseudomonadota</taxon>
        <taxon>Alphaproteobacteria</taxon>
        <taxon>Hyphomicrobiales</taxon>
        <taxon>Nitrobacteraceae</taxon>
        <taxon>Bradyrhizobium</taxon>
    </lineage>
</organism>
<keyword evidence="2" id="KW-1185">Reference proteome</keyword>
<evidence type="ECO:0000313" key="2">
    <source>
        <dbReference type="Proteomes" id="UP000198803"/>
    </source>
</evidence>
<dbReference type="Proteomes" id="UP000198803">
    <property type="component" value="Chromosome I"/>
</dbReference>